<gene>
    <name evidence="9" type="ORF">SAMN05421642_13421</name>
</gene>
<feature type="binding site" evidence="7">
    <location>
        <position position="297"/>
    </location>
    <ligand>
        <name>glyoxylate</name>
        <dbReference type="ChEBI" id="CHEBI:36655"/>
    </ligand>
</feature>
<feature type="binding site" evidence="7">
    <location>
        <position position="300"/>
    </location>
    <ligand>
        <name>glyoxylate</name>
        <dbReference type="ChEBI" id="CHEBI:36655"/>
    </ligand>
</feature>
<dbReference type="Gene3D" id="3.20.20.70">
    <property type="entry name" value="Aldolase class I"/>
    <property type="match status" value="1"/>
</dbReference>
<feature type="binding site" evidence="7">
    <location>
        <position position="295"/>
    </location>
    <ligand>
        <name>FMN</name>
        <dbReference type="ChEBI" id="CHEBI:58210"/>
    </ligand>
</feature>
<dbReference type="SUPFAM" id="SSF51395">
    <property type="entry name" value="FMN-linked oxidoreductases"/>
    <property type="match status" value="1"/>
</dbReference>
<dbReference type="GO" id="GO:0010181">
    <property type="term" value="F:FMN binding"/>
    <property type="evidence" value="ECO:0007669"/>
    <property type="project" value="InterPro"/>
</dbReference>
<dbReference type="InterPro" id="IPR012133">
    <property type="entry name" value="Alpha-hydoxy_acid_DH_FMN"/>
</dbReference>
<feature type="domain" description="FMN hydroxy acid dehydrogenase" evidence="8">
    <location>
        <begin position="33"/>
        <end position="400"/>
    </location>
</feature>
<evidence type="ECO:0000256" key="1">
    <source>
        <dbReference type="ARBA" id="ARBA00001917"/>
    </source>
</evidence>
<evidence type="ECO:0000313" key="10">
    <source>
        <dbReference type="Proteomes" id="UP000198327"/>
    </source>
</evidence>
<feature type="binding site" evidence="7">
    <location>
        <position position="59"/>
    </location>
    <ligand>
        <name>glyoxylate</name>
        <dbReference type="ChEBI" id="CHEBI:36655"/>
    </ligand>
</feature>
<dbReference type="AlphaFoldDB" id="A0A239ND06"/>
<reference evidence="10" key="1">
    <citation type="submission" date="2017-06" db="EMBL/GenBank/DDBJ databases">
        <authorList>
            <person name="Varghese N."/>
            <person name="Submissions S."/>
        </authorList>
    </citation>
    <scope>NUCLEOTIDE SEQUENCE [LARGE SCALE GENOMIC DNA]</scope>
    <source>
        <strain evidence="10">JCM 23211</strain>
    </source>
</reference>
<feature type="binding site" evidence="7">
    <location>
        <position position="200"/>
    </location>
    <ligand>
        <name>glyoxylate</name>
        <dbReference type="ChEBI" id="CHEBI:36655"/>
    </ligand>
</feature>
<evidence type="ECO:0000256" key="6">
    <source>
        <dbReference type="PIRSR" id="PIRSR000138-1"/>
    </source>
</evidence>
<feature type="binding site" evidence="7">
    <location>
        <position position="191"/>
    </location>
    <ligand>
        <name>FMN</name>
        <dbReference type="ChEBI" id="CHEBI:58210"/>
    </ligand>
</feature>
<accession>A0A239ND06</accession>
<name>A0A239ND06_9NOCA</name>
<feature type="binding site" evidence="7">
    <location>
        <begin position="328"/>
        <end position="332"/>
    </location>
    <ligand>
        <name>FMN</name>
        <dbReference type="ChEBI" id="CHEBI:58210"/>
    </ligand>
</feature>
<dbReference type="GO" id="GO:0016614">
    <property type="term" value="F:oxidoreductase activity, acting on CH-OH group of donors"/>
    <property type="evidence" value="ECO:0007669"/>
    <property type="project" value="UniProtKB-ARBA"/>
</dbReference>
<comment type="cofactor">
    <cofactor evidence="1">
        <name>FMN</name>
        <dbReference type="ChEBI" id="CHEBI:58210"/>
    </cofactor>
</comment>
<feature type="binding site" evidence="7">
    <location>
        <position position="141"/>
    </location>
    <ligand>
        <name>FMN</name>
        <dbReference type="ChEBI" id="CHEBI:58210"/>
    </ligand>
</feature>
<dbReference type="STRING" id="398843.A3K89_11650"/>
<evidence type="ECO:0000256" key="4">
    <source>
        <dbReference type="ARBA" id="ARBA00023002"/>
    </source>
</evidence>
<evidence type="ECO:0000313" key="9">
    <source>
        <dbReference type="EMBL" id="SNT52138.1"/>
    </source>
</evidence>
<keyword evidence="10" id="KW-1185">Reference proteome</keyword>
<protein>
    <submittedName>
        <fullName evidence="9">FMN-dependent dehydrogenase, includes L-lactate dehydrogenase and type II isopentenyl diphosphate isomerase</fullName>
    </submittedName>
</protein>
<feature type="binding site" evidence="7">
    <location>
        <position position="165"/>
    </location>
    <ligand>
        <name>glyoxylate</name>
        <dbReference type="ChEBI" id="CHEBI:36655"/>
    </ligand>
</feature>
<dbReference type="PROSITE" id="PS00557">
    <property type="entry name" value="FMN_HYDROXY_ACID_DH_1"/>
    <property type="match status" value="1"/>
</dbReference>
<feature type="binding site" evidence="7">
    <location>
        <begin position="112"/>
        <end position="114"/>
    </location>
    <ligand>
        <name>FMN</name>
        <dbReference type="ChEBI" id="CHEBI:58210"/>
    </ligand>
</feature>
<dbReference type="GO" id="GO:0016853">
    <property type="term" value="F:isomerase activity"/>
    <property type="evidence" value="ECO:0007669"/>
    <property type="project" value="UniProtKB-KW"/>
</dbReference>
<dbReference type="InterPro" id="IPR037396">
    <property type="entry name" value="FMN_HAD"/>
</dbReference>
<dbReference type="InterPro" id="IPR013785">
    <property type="entry name" value="Aldolase_TIM"/>
</dbReference>
<dbReference type="PANTHER" id="PTHR10578:SF143">
    <property type="entry name" value="FMN-DEPENDENT ALPHA-HYDROXY ACID DEHYDROGENASE PB1A11.03"/>
    <property type="match status" value="1"/>
</dbReference>
<sequence>MRGSKWGRPYYGGGMNFSDHQIGIYAQGMFTDQRPEITTNLAKLEEQAAATLTPEALGYIVASAGSGSTAQANRDAFDSWRIAPRMLRSAAERDHGATILGTQAPAPLMIAPVGIQTLAHPDGELATVRAAAALGVPYIHSTQASHSFEQVAEAGGDSPRWYQLYWPTDESVLLSFLARAKDTGFTTLVLTLDTTLLGWRPADLDRGYLPFLANLGIENYLSDPAFQAGLEQPVDANPIAAAMHWAQMFPNPGLNWSQLAFLRQHWDGPIVLKGICTVGDARSALEHGVDGIVVSNHGGRQIDGARASLDALPDIVDAVGDRLTVLFDSGVRTGADMAKALALGADAVLLGRPFLYGLALGGQAGVEHVLRCILAEFDLVTSLSGHTGAAELGRESVVRA</sequence>
<keyword evidence="2 7" id="KW-0285">Flavoprotein</keyword>
<dbReference type="PANTHER" id="PTHR10578">
    <property type="entry name" value="S -2-HYDROXY-ACID OXIDASE-RELATED"/>
    <property type="match status" value="1"/>
</dbReference>
<keyword evidence="9" id="KW-0413">Isomerase</keyword>
<dbReference type="FunFam" id="3.20.20.70:FF:000029">
    <property type="entry name" value="L-lactate dehydrogenase"/>
    <property type="match status" value="1"/>
</dbReference>
<evidence type="ECO:0000256" key="3">
    <source>
        <dbReference type="ARBA" id="ARBA00022643"/>
    </source>
</evidence>
<evidence type="ECO:0000256" key="2">
    <source>
        <dbReference type="ARBA" id="ARBA00022630"/>
    </source>
</evidence>
<dbReference type="Proteomes" id="UP000198327">
    <property type="component" value="Unassembled WGS sequence"/>
</dbReference>
<feature type="binding site" evidence="7">
    <location>
        <position position="163"/>
    </location>
    <ligand>
        <name>FMN</name>
        <dbReference type="ChEBI" id="CHEBI:58210"/>
    </ligand>
</feature>
<keyword evidence="3 7" id="KW-0288">FMN</keyword>
<organism evidence="9 10">
    <name type="scientific">Rhodococcoides kyotonense</name>
    <dbReference type="NCBI Taxonomy" id="398843"/>
    <lineage>
        <taxon>Bacteria</taxon>
        <taxon>Bacillati</taxon>
        <taxon>Actinomycetota</taxon>
        <taxon>Actinomycetes</taxon>
        <taxon>Mycobacteriales</taxon>
        <taxon>Nocardiaceae</taxon>
        <taxon>Rhodococcoides</taxon>
    </lineage>
</organism>
<dbReference type="PROSITE" id="PS51349">
    <property type="entry name" value="FMN_HYDROXY_ACID_DH_2"/>
    <property type="match status" value="1"/>
</dbReference>
<comment type="similarity">
    <text evidence="5">Belongs to the FMN-dependent alpha-hydroxy acid dehydrogenase family.</text>
</comment>
<dbReference type="PIRSF" id="PIRSF000138">
    <property type="entry name" value="Al-hdrx_acd_dh"/>
    <property type="match status" value="1"/>
</dbReference>
<proteinExistence type="inferred from homology"/>
<keyword evidence="4" id="KW-0560">Oxidoreductase</keyword>
<feature type="binding site" evidence="7">
    <location>
        <position position="273"/>
    </location>
    <ligand>
        <name>FMN</name>
        <dbReference type="ChEBI" id="CHEBI:58210"/>
    </ligand>
</feature>
<feature type="binding site" evidence="7">
    <location>
        <begin position="351"/>
        <end position="352"/>
    </location>
    <ligand>
        <name>FMN</name>
        <dbReference type="ChEBI" id="CHEBI:58210"/>
    </ligand>
</feature>
<evidence type="ECO:0000259" key="8">
    <source>
        <dbReference type="PROSITE" id="PS51349"/>
    </source>
</evidence>
<evidence type="ECO:0000256" key="7">
    <source>
        <dbReference type="PIRSR" id="PIRSR000138-2"/>
    </source>
</evidence>
<dbReference type="EMBL" id="FZOW01000034">
    <property type="protein sequence ID" value="SNT52138.1"/>
    <property type="molecule type" value="Genomic_DNA"/>
</dbReference>
<dbReference type="InterPro" id="IPR000262">
    <property type="entry name" value="FMN-dep_DH"/>
</dbReference>
<feature type="active site" description="Proton acceptor" evidence="6">
    <location>
        <position position="297"/>
    </location>
</feature>
<dbReference type="Pfam" id="PF01070">
    <property type="entry name" value="FMN_dh"/>
    <property type="match status" value="1"/>
</dbReference>
<dbReference type="InterPro" id="IPR008259">
    <property type="entry name" value="FMN_hydac_DH_AS"/>
</dbReference>
<evidence type="ECO:0000256" key="5">
    <source>
        <dbReference type="ARBA" id="ARBA00024042"/>
    </source>
</evidence>